<feature type="compositionally biased region" description="Basic and acidic residues" evidence="1">
    <location>
        <begin position="290"/>
        <end position="299"/>
    </location>
</feature>
<dbReference type="Proteomes" id="UP000541444">
    <property type="component" value="Unassembled WGS sequence"/>
</dbReference>
<evidence type="ECO:0000313" key="3">
    <source>
        <dbReference type="Proteomes" id="UP000541444"/>
    </source>
</evidence>
<protein>
    <submittedName>
        <fullName evidence="2">Uncharacterized protein</fullName>
    </submittedName>
</protein>
<gene>
    <name evidence="2" type="ORF">GIB67_027754</name>
</gene>
<accession>A0A7J7PCZ5</accession>
<proteinExistence type="predicted"/>
<feature type="region of interest" description="Disordered" evidence="1">
    <location>
        <begin position="231"/>
        <end position="256"/>
    </location>
</feature>
<dbReference type="AlphaFoldDB" id="A0A7J7PCZ5"/>
<comment type="caution">
    <text evidence="2">The sequence shown here is derived from an EMBL/GenBank/DDBJ whole genome shotgun (WGS) entry which is preliminary data.</text>
</comment>
<feature type="region of interest" description="Disordered" evidence="1">
    <location>
        <begin position="284"/>
        <end position="315"/>
    </location>
</feature>
<feature type="compositionally biased region" description="Polar residues" evidence="1">
    <location>
        <begin position="301"/>
        <end position="315"/>
    </location>
</feature>
<sequence length="398" mass="45544">MVKKKANKRKMKLIDEIGEDDVNPINVSDNEYLPPKKGEIVLRHIPFPMSTYDLRDMWAQGDKSYPMRTHFYIKLTDVVREMVDKPEEYIVLDENDINYIISPKEIKEKNTTPIKATPVKTNAKIKIKPVVIETPVNIVPKSKSECDDIDEEQKGWVRYAQVEIDCLGPEDGYYNTHSSDDDDYVHTAQDLDRGNEFEGVDVELDNIYIKEEDDKVKTPLTVGLTKLEPPYVVDPPQLQRGRRRPKKKRIKGNDEVHKEQKRCGKCGSFGYNKKTCKGEPIQIQRAPTPKAREDHHKGQPEYTSNKPNRRNNQARTIKNTIIPRGGKWKTLTDEKPLPANNPLNQIGLDPVLDDLLPKKSPLIVTKCSDSCGPVLTRTSIAFAEVEMYVMLFGKYGLE</sequence>
<evidence type="ECO:0000256" key="1">
    <source>
        <dbReference type="SAM" id="MobiDB-lite"/>
    </source>
</evidence>
<feature type="compositionally biased region" description="Basic residues" evidence="1">
    <location>
        <begin position="240"/>
        <end position="250"/>
    </location>
</feature>
<reference evidence="2 3" key="1">
    <citation type="journal article" date="2020" name="IScience">
        <title>Genome Sequencing of the Endangered Kingdonia uniflora (Circaeasteraceae, Ranunculales) Reveals Potential Mechanisms of Evolutionary Specialization.</title>
        <authorList>
            <person name="Sun Y."/>
            <person name="Deng T."/>
            <person name="Zhang A."/>
            <person name="Moore M.J."/>
            <person name="Landis J.B."/>
            <person name="Lin N."/>
            <person name="Zhang H."/>
            <person name="Zhang X."/>
            <person name="Huang J."/>
            <person name="Zhang X."/>
            <person name="Sun H."/>
            <person name="Wang H."/>
        </authorList>
    </citation>
    <scope>NUCLEOTIDE SEQUENCE [LARGE SCALE GENOMIC DNA]</scope>
    <source>
        <strain evidence="2">TB1705</strain>
        <tissue evidence="2">Leaf</tissue>
    </source>
</reference>
<dbReference type="EMBL" id="JACGCM010000012">
    <property type="protein sequence ID" value="KAF6176954.1"/>
    <property type="molecule type" value="Genomic_DNA"/>
</dbReference>
<keyword evidence="3" id="KW-1185">Reference proteome</keyword>
<name>A0A7J7PCZ5_9MAGN</name>
<organism evidence="2 3">
    <name type="scientific">Kingdonia uniflora</name>
    <dbReference type="NCBI Taxonomy" id="39325"/>
    <lineage>
        <taxon>Eukaryota</taxon>
        <taxon>Viridiplantae</taxon>
        <taxon>Streptophyta</taxon>
        <taxon>Embryophyta</taxon>
        <taxon>Tracheophyta</taxon>
        <taxon>Spermatophyta</taxon>
        <taxon>Magnoliopsida</taxon>
        <taxon>Ranunculales</taxon>
        <taxon>Circaeasteraceae</taxon>
        <taxon>Kingdonia</taxon>
    </lineage>
</organism>
<evidence type="ECO:0000313" key="2">
    <source>
        <dbReference type="EMBL" id="KAF6176954.1"/>
    </source>
</evidence>